<dbReference type="STRING" id="1925591.BI308_09865"/>
<dbReference type="InterPro" id="IPR012818">
    <property type="entry name" value="CbiE"/>
</dbReference>
<dbReference type="PANTHER" id="PTHR43182">
    <property type="entry name" value="COBALT-PRECORRIN-6B C(15)-METHYLTRANSFERASE (DECARBOXYLATING)"/>
    <property type="match status" value="1"/>
</dbReference>
<dbReference type="SUPFAM" id="SSF53335">
    <property type="entry name" value="S-adenosyl-L-methionine-dependent methyltransferases"/>
    <property type="match status" value="1"/>
</dbReference>
<keyword evidence="3" id="KW-0489">Methyltransferase</keyword>
<comment type="caution">
    <text evidence="7">The sequence shown here is derived from an EMBL/GenBank/DDBJ whole genome shotgun (WGS) entry which is preliminary data.</text>
</comment>
<dbReference type="NCBIfam" id="TIGR02469">
    <property type="entry name" value="CbiT"/>
    <property type="match status" value="1"/>
</dbReference>
<dbReference type="PIRSF" id="PIRSF036428">
    <property type="entry name" value="CobL"/>
    <property type="match status" value="1"/>
</dbReference>
<dbReference type="InterPro" id="IPR035996">
    <property type="entry name" value="4pyrrol_Methylase_sf"/>
</dbReference>
<dbReference type="SUPFAM" id="SSF53790">
    <property type="entry name" value="Tetrapyrrole methylase"/>
    <property type="match status" value="1"/>
</dbReference>
<evidence type="ECO:0000313" key="8">
    <source>
        <dbReference type="Proteomes" id="UP000183940"/>
    </source>
</evidence>
<dbReference type="Proteomes" id="UP000183940">
    <property type="component" value="Unassembled WGS sequence"/>
</dbReference>
<evidence type="ECO:0000256" key="2">
    <source>
        <dbReference type="ARBA" id="ARBA00022573"/>
    </source>
</evidence>
<accession>A0A1L9QT39</accession>
<dbReference type="InterPro" id="IPR000878">
    <property type="entry name" value="4pyrrol_Mease"/>
</dbReference>
<evidence type="ECO:0000256" key="3">
    <source>
        <dbReference type="ARBA" id="ARBA00022603"/>
    </source>
</evidence>
<evidence type="ECO:0000256" key="5">
    <source>
        <dbReference type="ARBA" id="ARBA00022691"/>
    </source>
</evidence>
<dbReference type="PANTHER" id="PTHR43182:SF1">
    <property type="entry name" value="COBALT-PRECORRIN-7 C(5)-METHYLTRANSFERASE"/>
    <property type="match status" value="1"/>
</dbReference>
<gene>
    <name evidence="7" type="ORF">BI308_09865</name>
</gene>
<keyword evidence="8" id="KW-1185">Reference proteome</keyword>
<feature type="domain" description="Tetrapyrrole methylase" evidence="6">
    <location>
        <begin position="4"/>
        <end position="186"/>
    </location>
</feature>
<reference evidence="7" key="1">
    <citation type="submission" date="2016-10" db="EMBL/GenBank/DDBJ databases">
        <title>CRISPR-Cas defence system in Roseofilum reptotaenium: evidence of a bacteriophage-cyanobacterium arms race in the coral black band disease.</title>
        <authorList>
            <person name="Buerger P."/>
            <person name="Wood-Charlson E.M."/>
            <person name="Weynberg K.D."/>
            <person name="Willis B."/>
            <person name="Van Oppen M.J."/>
        </authorList>
    </citation>
    <scope>NUCLEOTIDE SEQUENCE [LARGE SCALE GENOMIC DNA]</scope>
    <source>
        <strain evidence="7">AO1-A</strain>
    </source>
</reference>
<dbReference type="CDD" id="cd11644">
    <property type="entry name" value="Precorrin-6Y-MT"/>
    <property type="match status" value="1"/>
</dbReference>
<dbReference type="NCBIfam" id="TIGR02467">
    <property type="entry name" value="CbiE"/>
    <property type="match status" value="1"/>
</dbReference>
<organism evidence="7 8">
    <name type="scientific">Roseofilum reptotaenium AO1-A</name>
    <dbReference type="NCBI Taxonomy" id="1925591"/>
    <lineage>
        <taxon>Bacteria</taxon>
        <taxon>Bacillati</taxon>
        <taxon>Cyanobacteriota</taxon>
        <taxon>Cyanophyceae</taxon>
        <taxon>Desertifilales</taxon>
        <taxon>Desertifilaceae</taxon>
        <taxon>Roseofilum</taxon>
    </lineage>
</organism>
<evidence type="ECO:0000256" key="1">
    <source>
        <dbReference type="ARBA" id="ARBA00004953"/>
    </source>
</evidence>
<evidence type="ECO:0000256" key="4">
    <source>
        <dbReference type="ARBA" id="ARBA00022679"/>
    </source>
</evidence>
<dbReference type="UniPathway" id="UPA00148"/>
<comment type="pathway">
    <text evidence="1">Cofactor biosynthesis; adenosylcobalamin biosynthesis.</text>
</comment>
<keyword evidence="5" id="KW-0949">S-adenosyl-L-methionine</keyword>
<dbReference type="InterPro" id="IPR029063">
    <property type="entry name" value="SAM-dependent_MTases_sf"/>
</dbReference>
<evidence type="ECO:0000313" key="7">
    <source>
        <dbReference type="EMBL" id="OJJ25812.1"/>
    </source>
</evidence>
<dbReference type="EMBL" id="MLAW01000013">
    <property type="protein sequence ID" value="OJJ25812.1"/>
    <property type="molecule type" value="Genomic_DNA"/>
</dbReference>
<name>A0A1L9QT39_9CYAN</name>
<keyword evidence="2" id="KW-0169">Cobalamin biosynthesis</keyword>
<dbReference type="GO" id="GO:0009236">
    <property type="term" value="P:cobalamin biosynthetic process"/>
    <property type="evidence" value="ECO:0007669"/>
    <property type="project" value="UniProtKB-UniPathway"/>
</dbReference>
<dbReference type="CDD" id="cd02440">
    <property type="entry name" value="AdoMet_MTases"/>
    <property type="match status" value="1"/>
</dbReference>
<dbReference type="Pfam" id="PF00590">
    <property type="entry name" value="TP_methylase"/>
    <property type="match status" value="1"/>
</dbReference>
<dbReference type="Gene3D" id="3.40.50.150">
    <property type="entry name" value="Vaccinia Virus protein VP39"/>
    <property type="match status" value="1"/>
</dbReference>
<dbReference type="InterPro" id="IPR014776">
    <property type="entry name" value="4pyrrole_Mease_sub2"/>
</dbReference>
<dbReference type="InterPro" id="IPR014777">
    <property type="entry name" value="4pyrrole_Mease_sub1"/>
</dbReference>
<dbReference type="GO" id="GO:0032259">
    <property type="term" value="P:methylation"/>
    <property type="evidence" value="ECO:0007669"/>
    <property type="project" value="UniProtKB-KW"/>
</dbReference>
<protein>
    <submittedName>
        <fullName evidence="7">Cobalamin biosynthesis bifunctional protein CbiET</fullName>
    </submittedName>
</protein>
<dbReference type="InterPro" id="IPR006365">
    <property type="entry name" value="Cbl_synth_CobL"/>
</dbReference>
<dbReference type="AlphaFoldDB" id="A0A1L9QT39"/>
<dbReference type="Gene3D" id="3.30.950.10">
    <property type="entry name" value="Methyltransferase, Cobalt-precorrin-4 Transmethylase, Domain 2"/>
    <property type="match status" value="1"/>
</dbReference>
<sequence length="419" mass="45877">MNQINVVGIGLEGASGLSVVVQEIIDRATLLVGSDRHLAYFPQHLAQRLTLNDISQTLHHIKERLSSETIVILVSGDPLFFGLGRLLLTYFPPEQLCFHPHLSSVQLAFSRVKVPWQGATIISIHGREFDQLVRALQKGASPIAVLTDPLHSPGAIAHLLLNVDNPTSYDFWVCENLGGTDERIQHLSPQEALMRTFAPLNITILVEKPQDSSIDLNTLPALGIPDRQFYSFGDRPGLITKREIRLLILGELGLQPKQVIWDIGAGTGSVSVEIGRLVPTAQIYAIEKTAAGIQLIQNNARRFALSNVVSIQGKAPDILRQIPAPHRVFIGGTGDSLEGILACCLATLLPGGKIVMALATLEHLQEAIAWIDRHQLTYRVLQVQVSRSLPVGRFTRFAPLNPAILLTIEPFDSTAKMAH</sequence>
<evidence type="ECO:0000259" key="6">
    <source>
        <dbReference type="Pfam" id="PF00590"/>
    </source>
</evidence>
<dbReference type="InterPro" id="IPR014008">
    <property type="entry name" value="Cbl_synth_MTase_CbiT"/>
</dbReference>
<dbReference type="GO" id="GO:0008276">
    <property type="term" value="F:protein methyltransferase activity"/>
    <property type="evidence" value="ECO:0007669"/>
    <property type="project" value="InterPro"/>
</dbReference>
<proteinExistence type="predicted"/>
<dbReference type="InterPro" id="IPR050714">
    <property type="entry name" value="Cobalamin_biosynth_MTase"/>
</dbReference>
<keyword evidence="4" id="KW-0808">Transferase</keyword>
<dbReference type="Gene3D" id="3.40.1010.10">
    <property type="entry name" value="Cobalt-precorrin-4 Transmethylase, Domain 1"/>
    <property type="match status" value="1"/>
</dbReference>